<dbReference type="Pfam" id="PF00501">
    <property type="entry name" value="AMP-binding"/>
    <property type="match status" value="1"/>
</dbReference>
<dbReference type="PROSITE" id="PS50075">
    <property type="entry name" value="CARRIER"/>
    <property type="match status" value="1"/>
</dbReference>
<evidence type="ECO:0000313" key="6">
    <source>
        <dbReference type="EMBL" id="ESW38691.1"/>
    </source>
</evidence>
<dbReference type="Pfam" id="PF00668">
    <property type="entry name" value="Condensation"/>
    <property type="match status" value="1"/>
</dbReference>
<dbReference type="PROSITE" id="PS00455">
    <property type="entry name" value="AMP_BINDING"/>
    <property type="match status" value="1"/>
</dbReference>
<accession>V7DBT4</accession>
<dbReference type="SUPFAM" id="SSF47336">
    <property type="entry name" value="ACP-like"/>
    <property type="match status" value="1"/>
</dbReference>
<dbReference type="InterPro" id="IPR020845">
    <property type="entry name" value="AMP-binding_CS"/>
</dbReference>
<comment type="similarity">
    <text evidence="2">Belongs to the ATP-dependent AMP-binding enzyme family.</text>
</comment>
<feature type="domain" description="Carrier" evidence="5">
    <location>
        <begin position="761"/>
        <end position="836"/>
    </location>
</feature>
<dbReference type="GO" id="GO:0005737">
    <property type="term" value="C:cytoplasm"/>
    <property type="evidence" value="ECO:0007669"/>
    <property type="project" value="TreeGrafter"/>
</dbReference>
<dbReference type="PANTHER" id="PTHR45527:SF1">
    <property type="entry name" value="FATTY ACID SYNTHASE"/>
    <property type="match status" value="1"/>
</dbReference>
<dbReference type="FunFam" id="1.10.1200.10:FF:000005">
    <property type="entry name" value="Nonribosomal peptide synthetase 1"/>
    <property type="match status" value="1"/>
</dbReference>
<dbReference type="InterPro" id="IPR006162">
    <property type="entry name" value="Ppantetheine_attach_site"/>
</dbReference>
<dbReference type="InterPro" id="IPR010071">
    <property type="entry name" value="AA_adenyl_dom"/>
</dbReference>
<dbReference type="SMART" id="SM00823">
    <property type="entry name" value="PKS_PP"/>
    <property type="match status" value="1"/>
</dbReference>
<dbReference type="InterPro" id="IPR000873">
    <property type="entry name" value="AMP-dep_synth/lig_dom"/>
</dbReference>
<evidence type="ECO:0000256" key="4">
    <source>
        <dbReference type="ARBA" id="ARBA00022553"/>
    </source>
</evidence>
<dbReference type="Proteomes" id="UP000018511">
    <property type="component" value="Unassembled WGS sequence"/>
</dbReference>
<evidence type="ECO:0000256" key="3">
    <source>
        <dbReference type="ARBA" id="ARBA00022450"/>
    </source>
</evidence>
<dbReference type="InterPro" id="IPR045851">
    <property type="entry name" value="AMP-bd_C_sf"/>
</dbReference>
<dbReference type="GO" id="GO:0043041">
    <property type="term" value="P:amino acid activation for nonribosomal peptide biosynthetic process"/>
    <property type="evidence" value="ECO:0007669"/>
    <property type="project" value="TreeGrafter"/>
</dbReference>
<evidence type="ECO:0000256" key="2">
    <source>
        <dbReference type="ARBA" id="ARBA00006432"/>
    </source>
</evidence>
<name>V7DBT4_9PSED</name>
<dbReference type="SUPFAM" id="SSF56801">
    <property type="entry name" value="Acetyl-CoA synthetase-like"/>
    <property type="match status" value="1"/>
</dbReference>
<dbReference type="Gene3D" id="3.30.559.30">
    <property type="entry name" value="Nonribosomal peptide synthetase, condensation domain"/>
    <property type="match status" value="1"/>
</dbReference>
<dbReference type="Pfam" id="PF00550">
    <property type="entry name" value="PP-binding"/>
    <property type="match status" value="1"/>
</dbReference>
<dbReference type="GO" id="GO:0044550">
    <property type="term" value="P:secondary metabolite biosynthetic process"/>
    <property type="evidence" value="ECO:0007669"/>
    <property type="project" value="TreeGrafter"/>
</dbReference>
<dbReference type="SUPFAM" id="SSF52777">
    <property type="entry name" value="CoA-dependent acyltransferases"/>
    <property type="match status" value="1"/>
</dbReference>
<dbReference type="NCBIfam" id="TIGR01733">
    <property type="entry name" value="AA-adenyl-dom"/>
    <property type="match status" value="1"/>
</dbReference>
<gene>
    <name evidence="6" type="ORF">O164_16425</name>
</gene>
<dbReference type="InterPro" id="IPR001242">
    <property type="entry name" value="Condensation_dom"/>
</dbReference>
<dbReference type="InterPro" id="IPR020806">
    <property type="entry name" value="PKS_PP-bd"/>
</dbReference>
<dbReference type="Gene3D" id="2.30.38.10">
    <property type="entry name" value="Luciferase, Domain 3"/>
    <property type="match status" value="1"/>
</dbReference>
<protein>
    <recommendedName>
        <fullName evidence="5">Carrier domain-containing protein</fullName>
    </recommendedName>
</protein>
<dbReference type="GO" id="GO:0003824">
    <property type="term" value="F:catalytic activity"/>
    <property type="evidence" value="ECO:0007669"/>
    <property type="project" value="InterPro"/>
</dbReference>
<evidence type="ECO:0000313" key="7">
    <source>
        <dbReference type="Proteomes" id="UP000018511"/>
    </source>
</evidence>
<comment type="caution">
    <text evidence="6">The sequence shown here is derived from an EMBL/GenBank/DDBJ whole genome shotgun (WGS) entry which is preliminary data.</text>
</comment>
<dbReference type="InterPro" id="IPR036736">
    <property type="entry name" value="ACP-like_sf"/>
</dbReference>
<evidence type="ECO:0000256" key="1">
    <source>
        <dbReference type="ARBA" id="ARBA00001957"/>
    </source>
</evidence>
<dbReference type="Gene3D" id="3.30.300.30">
    <property type="match status" value="1"/>
</dbReference>
<dbReference type="PRINTS" id="PR00154">
    <property type="entry name" value="AMPBINDING"/>
</dbReference>
<dbReference type="Pfam" id="PF13193">
    <property type="entry name" value="AMP-binding_C"/>
    <property type="match status" value="1"/>
</dbReference>
<organism evidence="6 7">
    <name type="scientific">Pseudomonas taiwanensis SJ9</name>
    <dbReference type="NCBI Taxonomy" id="1388762"/>
    <lineage>
        <taxon>Bacteria</taxon>
        <taxon>Pseudomonadati</taxon>
        <taxon>Pseudomonadota</taxon>
        <taxon>Gammaproteobacteria</taxon>
        <taxon>Pseudomonadales</taxon>
        <taxon>Pseudomonadaceae</taxon>
        <taxon>Pseudomonas</taxon>
    </lineage>
</organism>
<evidence type="ECO:0000259" key="5">
    <source>
        <dbReference type="PROSITE" id="PS50075"/>
    </source>
</evidence>
<sequence length="858" mass="93299">MIVGDCYTRLALSDGVRLRELAQAHQLTVNTFAQAAWALVLARYSGDRDVAFGVTVAGRPVSMPQMQRTVGLFINSVALRVQLPVAGERCSVRQWLQGLLERNMELREYEYLPLVAIQECSELPKGQPLFDSLFVFENAPVETAVLDHAQHLNASSDSGRTHTNFPLTAVCYPGDDLGLHLSFDQRYFDYPTVERLLAEFKRLLLALVQGFEGEMSALPLLGAEEQRFLLEDCNRTARAYPLEQSYIAQFEAQVAAHPQRTVARCLDASYDYAGLNLAANRLGHALIAAGVSVDQPVALLAARGLPLLGMIVGSFKAGAGYLPLDPGLPAARLQSIIQLSRTPVLVCSAACAGQGRQLLDQLALAARPQLLVWEDIQASPVASHNPGIHSGPDNLAYVIYTSGSTGLPKGVMVEQRGMLNNQLSKVPYLALGEHDVIAQTASQSFDISVWQFLAAPLFGARVEIVPNAIAHDPQGLLAHVQATGISVLESVPSLIQGMLANGHQALEGLRWMLPTGEAMPPELAAQWLQRYPQIGLVNAYGPAECSDDVAFFRVDAASTRGSYLPIGTPTDNNRLYLYGEDQTLVPLGATGELCVAGTGVGRGYVGDPVRTALAFIPHPHGAPGERLYRTGDLARQRPDGVLEYVGRIDHQVKIRGYRIELGEIEARLHEQPEIRDAAVGVQEGVNGKHLVGYLVAHQGVAADAALLEQLKLRLRAELPEYMVPLHWGWFDSLPHNANGKLDRKALPAIDIGGQHSQAYQAPRNELEEVLAGIWADVLKADRVGVHDNFFELGGHSLLATQIASRVQKQLQLNVPLRAMFECSTVEELAVYVQGLQGSVLDDDKVDRLSDLMAELEGL</sequence>
<dbReference type="FunFam" id="3.30.300.30:FF:000010">
    <property type="entry name" value="Enterobactin synthetase component F"/>
    <property type="match status" value="1"/>
</dbReference>
<dbReference type="PROSITE" id="PS00012">
    <property type="entry name" value="PHOSPHOPANTETHEINE"/>
    <property type="match status" value="1"/>
</dbReference>
<dbReference type="PATRIC" id="fig|1388762.3.peg.3245"/>
<dbReference type="EMBL" id="AXUP01000223">
    <property type="protein sequence ID" value="ESW38691.1"/>
    <property type="molecule type" value="Genomic_DNA"/>
</dbReference>
<dbReference type="PANTHER" id="PTHR45527">
    <property type="entry name" value="NONRIBOSOMAL PEPTIDE SYNTHETASE"/>
    <property type="match status" value="1"/>
</dbReference>
<keyword evidence="3" id="KW-0596">Phosphopantetheine</keyword>
<comment type="cofactor">
    <cofactor evidence="1">
        <name>pantetheine 4'-phosphate</name>
        <dbReference type="ChEBI" id="CHEBI:47942"/>
    </cofactor>
</comment>
<proteinExistence type="inferred from homology"/>
<keyword evidence="4" id="KW-0597">Phosphoprotein</keyword>
<dbReference type="CDD" id="cd05930">
    <property type="entry name" value="A_NRPS"/>
    <property type="match status" value="1"/>
</dbReference>
<dbReference type="Gene3D" id="3.40.50.980">
    <property type="match status" value="2"/>
</dbReference>
<dbReference type="Gene3D" id="1.10.1200.10">
    <property type="entry name" value="ACP-like"/>
    <property type="match status" value="1"/>
</dbReference>
<dbReference type="AlphaFoldDB" id="V7DBT4"/>
<dbReference type="GO" id="GO:0031177">
    <property type="term" value="F:phosphopantetheine binding"/>
    <property type="evidence" value="ECO:0007669"/>
    <property type="project" value="InterPro"/>
</dbReference>
<dbReference type="InterPro" id="IPR009081">
    <property type="entry name" value="PP-bd_ACP"/>
</dbReference>
<dbReference type="InterPro" id="IPR020459">
    <property type="entry name" value="AMP-binding"/>
</dbReference>
<reference evidence="6 7" key="1">
    <citation type="submission" date="2013-10" db="EMBL/GenBank/DDBJ databases">
        <title>Whole Genome Shotgun Sequence of Pseudomonas taiwanensis SJ9.</title>
        <authorList>
            <person name="Hong S.-J."/>
            <person name="Shin J.-H."/>
        </authorList>
    </citation>
    <scope>NUCLEOTIDE SEQUENCE [LARGE SCALE GENOMIC DNA]</scope>
    <source>
        <strain evidence="6 7">SJ9</strain>
    </source>
</reference>
<dbReference type="InterPro" id="IPR025110">
    <property type="entry name" value="AMP-bd_C"/>
</dbReference>